<dbReference type="InterPro" id="IPR056764">
    <property type="entry name" value="LbH_EIF2B3/5"/>
</dbReference>
<dbReference type="SUPFAM" id="SSF53448">
    <property type="entry name" value="Nucleotide-diphospho-sugar transferases"/>
    <property type="match status" value="1"/>
</dbReference>
<dbReference type="GO" id="GO:0005851">
    <property type="term" value="C:eukaryotic translation initiation factor 2B complex"/>
    <property type="evidence" value="ECO:0007669"/>
    <property type="project" value="TreeGrafter"/>
</dbReference>
<dbReference type="STRING" id="1314674.A0A0D7AXU7"/>
<dbReference type="GO" id="GO:0005085">
    <property type="term" value="F:guanyl-nucleotide exchange factor activity"/>
    <property type="evidence" value="ECO:0007669"/>
    <property type="project" value="TreeGrafter"/>
</dbReference>
<evidence type="ECO:0000313" key="13">
    <source>
        <dbReference type="Proteomes" id="UP000054007"/>
    </source>
</evidence>
<dbReference type="PANTHER" id="PTHR45989:SF1">
    <property type="entry name" value="TRANSLATION INITIATION FACTOR EIF-2B SUBUNIT GAMMA"/>
    <property type="match status" value="1"/>
</dbReference>
<keyword evidence="5" id="KW-0648">Protein biosynthesis</keyword>
<dbReference type="GO" id="GO:0005829">
    <property type="term" value="C:cytosol"/>
    <property type="evidence" value="ECO:0007669"/>
    <property type="project" value="UniProtKB-SubCell"/>
</dbReference>
<dbReference type="GO" id="GO:0016746">
    <property type="term" value="F:acyltransferase activity"/>
    <property type="evidence" value="ECO:0007669"/>
    <property type="project" value="UniProtKB-KW"/>
</dbReference>
<name>A0A0D7AXU7_9AGAR</name>
<evidence type="ECO:0000256" key="8">
    <source>
        <dbReference type="ARBA" id="ARBA00046432"/>
    </source>
</evidence>
<feature type="domain" description="MobA-like NTP transferase" evidence="10">
    <location>
        <begin position="40"/>
        <end position="157"/>
    </location>
</feature>
<gene>
    <name evidence="12" type="ORF">CYLTODRAFT_403738</name>
</gene>
<keyword evidence="12" id="KW-0808">Transferase</keyword>
<evidence type="ECO:0000256" key="5">
    <source>
        <dbReference type="ARBA" id="ARBA00022917"/>
    </source>
</evidence>
<dbReference type="Pfam" id="PF25084">
    <property type="entry name" value="LbH_EIF2B"/>
    <property type="match status" value="1"/>
</dbReference>
<evidence type="ECO:0000256" key="3">
    <source>
        <dbReference type="ARBA" id="ARBA00022490"/>
    </source>
</evidence>
<evidence type="ECO:0000256" key="7">
    <source>
        <dbReference type="ARBA" id="ARBA00044229"/>
    </source>
</evidence>
<comment type="subunit">
    <text evidence="8">Component of the translation initiation factor 2B (eIF2B) complex which is a heterodecamer of two sets of five different subunits: alpha, beta, gamma, delta and epsilon. Subunits alpha, beta and delta comprise a regulatory subcomplex and subunits epsilon and gamma comprise a catalytic subcomplex. Within the complex, the hexameric regulatory complex resides at the center, with the two heterodimeric catalytic subcomplexes bound on opposite sides.</text>
</comment>
<dbReference type="InterPro" id="IPR029044">
    <property type="entry name" value="Nucleotide-diphossugar_trans"/>
</dbReference>
<dbReference type="GO" id="GO:0003743">
    <property type="term" value="F:translation initiation factor activity"/>
    <property type="evidence" value="ECO:0007669"/>
    <property type="project" value="UniProtKB-KW"/>
</dbReference>
<dbReference type="OrthoDB" id="1733332at2759"/>
<reference evidence="12 13" key="1">
    <citation type="journal article" date="2015" name="Fungal Genet. Biol.">
        <title>Evolution of novel wood decay mechanisms in Agaricales revealed by the genome sequences of Fistulina hepatica and Cylindrobasidium torrendii.</title>
        <authorList>
            <person name="Floudas D."/>
            <person name="Held B.W."/>
            <person name="Riley R."/>
            <person name="Nagy L.G."/>
            <person name="Koehler G."/>
            <person name="Ransdell A.S."/>
            <person name="Younus H."/>
            <person name="Chow J."/>
            <person name="Chiniquy J."/>
            <person name="Lipzen A."/>
            <person name="Tritt A."/>
            <person name="Sun H."/>
            <person name="Haridas S."/>
            <person name="LaButti K."/>
            <person name="Ohm R.A."/>
            <person name="Kues U."/>
            <person name="Blanchette R.A."/>
            <person name="Grigoriev I.V."/>
            <person name="Minto R.E."/>
            <person name="Hibbett D.S."/>
        </authorList>
    </citation>
    <scope>NUCLEOTIDE SEQUENCE [LARGE SCALE GENOMIC DNA]</scope>
    <source>
        <strain evidence="12 13">FP15055 ss-10</strain>
    </source>
</reference>
<keyword evidence="12" id="KW-0012">Acyltransferase</keyword>
<accession>A0A0D7AXU7</accession>
<sequence length="506" mass="53646">MDLTVSIAPVARREFTAVVLAGFGAELTPLTSDHGDTPCPKALLPVGNRALLDYVLAWIEAGGVKDVVLMCPTIHKHAISNHIHSALNHSLHIDLQTLDETVHSTLGTAALLKHAASRIPRDSDFVVLPCDWVAPPTLTLTSLLDKFRADTVADGCVATACWYAPVVKAPAPSKSKTTTESGFPEEWSTDGHAPPAIVWDAETGTLLHVDTPDDTDLNAEELEVGMNILSRFPHPKLSSRFRDSHIYVCKRGVLDLLCAAHQDFESLREEFFPWLCKLGRSKRRRAQYADAANAVGEDTLAQALAHSTVLPSNAAPAEGGSSESDDAYGGGASPAVVPGSLKVGVVICRQSTARRVRTLGEYYDANRTAMAEAAAAAAESTGTQREGVSIEQRTQLSTDTLVGPSTTIGERTTIKSCVIGSHCKIGNLVKLTGSVLLDHTVVEDGAKVDGSVLGRAVKVGAKATVRACVVQAGYEVGGVETLKGERVEVGDWMGSLGEETGSESEE</sequence>
<evidence type="ECO:0000256" key="6">
    <source>
        <dbReference type="ARBA" id="ARBA00044196"/>
    </source>
</evidence>
<feature type="domain" description="EIF2B subunit epsilon/gamma LbH" evidence="11">
    <location>
        <begin position="385"/>
        <end position="477"/>
    </location>
</feature>
<comment type="similarity">
    <text evidence="2">Belongs to the eIF-2B gamma/epsilon subunits family.</text>
</comment>
<evidence type="ECO:0000259" key="11">
    <source>
        <dbReference type="Pfam" id="PF25084"/>
    </source>
</evidence>
<evidence type="ECO:0000256" key="2">
    <source>
        <dbReference type="ARBA" id="ARBA00007878"/>
    </source>
</evidence>
<dbReference type="PANTHER" id="PTHR45989">
    <property type="entry name" value="TRANSLATION INITIATION FACTOR EIF-2B SUBUNIT GAMMA"/>
    <property type="match status" value="1"/>
</dbReference>
<dbReference type="Pfam" id="PF12804">
    <property type="entry name" value="NTP_transf_3"/>
    <property type="match status" value="1"/>
</dbReference>
<evidence type="ECO:0000256" key="4">
    <source>
        <dbReference type="ARBA" id="ARBA00022540"/>
    </source>
</evidence>
<dbReference type="Gene3D" id="2.160.10.10">
    <property type="entry name" value="Hexapeptide repeat proteins"/>
    <property type="match status" value="2"/>
</dbReference>
<dbReference type="Gene3D" id="3.90.550.10">
    <property type="entry name" value="Spore Coat Polysaccharide Biosynthesis Protein SpsA, Chain A"/>
    <property type="match status" value="1"/>
</dbReference>
<comment type="subcellular location">
    <subcellularLocation>
        <location evidence="1">Cytoplasm</location>
        <location evidence="1">Cytosol</location>
    </subcellularLocation>
</comment>
<feature type="region of interest" description="Disordered" evidence="9">
    <location>
        <begin position="312"/>
        <end position="331"/>
    </location>
</feature>
<keyword evidence="3" id="KW-0963">Cytoplasm</keyword>
<evidence type="ECO:0000256" key="1">
    <source>
        <dbReference type="ARBA" id="ARBA00004514"/>
    </source>
</evidence>
<proteinExistence type="inferred from homology"/>
<dbReference type="EMBL" id="KN880724">
    <property type="protein sequence ID" value="KIY63067.1"/>
    <property type="molecule type" value="Genomic_DNA"/>
</dbReference>
<protein>
    <recommendedName>
        <fullName evidence="6">Translation initiation factor eIF2B subunit gamma</fullName>
    </recommendedName>
    <alternativeName>
        <fullName evidence="7">eIF2B GDP-GTP exchange factor subunit gamma</fullName>
    </alternativeName>
</protein>
<dbReference type="InterPro" id="IPR051960">
    <property type="entry name" value="eIF2B_gamma"/>
</dbReference>
<keyword evidence="13" id="KW-1185">Reference proteome</keyword>
<evidence type="ECO:0000256" key="9">
    <source>
        <dbReference type="SAM" id="MobiDB-lite"/>
    </source>
</evidence>
<dbReference type="GO" id="GO:0016779">
    <property type="term" value="F:nucleotidyltransferase activity"/>
    <property type="evidence" value="ECO:0007669"/>
    <property type="project" value="UniProtKB-ARBA"/>
</dbReference>
<dbReference type="Proteomes" id="UP000054007">
    <property type="component" value="Unassembled WGS sequence"/>
</dbReference>
<dbReference type="AlphaFoldDB" id="A0A0D7AXU7"/>
<evidence type="ECO:0000259" key="10">
    <source>
        <dbReference type="Pfam" id="PF12804"/>
    </source>
</evidence>
<dbReference type="GO" id="GO:0002183">
    <property type="term" value="P:cytoplasmic translational initiation"/>
    <property type="evidence" value="ECO:0007669"/>
    <property type="project" value="TreeGrafter"/>
</dbReference>
<evidence type="ECO:0000313" key="12">
    <source>
        <dbReference type="EMBL" id="KIY63067.1"/>
    </source>
</evidence>
<organism evidence="12 13">
    <name type="scientific">Cylindrobasidium torrendii FP15055 ss-10</name>
    <dbReference type="NCBI Taxonomy" id="1314674"/>
    <lineage>
        <taxon>Eukaryota</taxon>
        <taxon>Fungi</taxon>
        <taxon>Dikarya</taxon>
        <taxon>Basidiomycota</taxon>
        <taxon>Agaricomycotina</taxon>
        <taxon>Agaricomycetes</taxon>
        <taxon>Agaricomycetidae</taxon>
        <taxon>Agaricales</taxon>
        <taxon>Marasmiineae</taxon>
        <taxon>Physalacriaceae</taxon>
        <taxon>Cylindrobasidium</taxon>
    </lineage>
</organism>
<dbReference type="InterPro" id="IPR025877">
    <property type="entry name" value="MobA-like_NTP_Trfase"/>
</dbReference>
<keyword evidence="4" id="KW-0396">Initiation factor</keyword>